<keyword evidence="4 6" id="KW-0371">Homeobox</keyword>
<keyword evidence="3 6" id="KW-0238">DNA-binding</keyword>
<accession>A0A8S3UST9</accession>
<dbReference type="InterPro" id="IPR001356">
    <property type="entry name" value="HD"/>
</dbReference>
<dbReference type="GO" id="GO:0000981">
    <property type="term" value="F:DNA-binding transcription factor activity, RNA polymerase II-specific"/>
    <property type="evidence" value="ECO:0007669"/>
    <property type="project" value="InterPro"/>
</dbReference>
<feature type="domain" description="Homeobox" evidence="8">
    <location>
        <begin position="158"/>
        <end position="211"/>
    </location>
</feature>
<dbReference type="GO" id="GO:0005634">
    <property type="term" value="C:nucleus"/>
    <property type="evidence" value="ECO:0007669"/>
    <property type="project" value="UniProtKB-SubCell"/>
</dbReference>
<evidence type="ECO:0000259" key="8">
    <source>
        <dbReference type="PROSITE" id="PS50071"/>
    </source>
</evidence>
<dbReference type="InterPro" id="IPR009057">
    <property type="entry name" value="Homeodomain-like_sf"/>
</dbReference>
<evidence type="ECO:0000256" key="5">
    <source>
        <dbReference type="ARBA" id="ARBA00023242"/>
    </source>
</evidence>
<dbReference type="GO" id="GO:0048468">
    <property type="term" value="P:cell development"/>
    <property type="evidence" value="ECO:0007669"/>
    <property type="project" value="TreeGrafter"/>
</dbReference>
<proteinExistence type="inferred from homology"/>
<dbReference type="SUPFAM" id="SSF46689">
    <property type="entry name" value="Homeodomain-like"/>
    <property type="match status" value="1"/>
</dbReference>
<dbReference type="PROSITE" id="PS00027">
    <property type="entry name" value="HOMEOBOX_1"/>
    <property type="match status" value="1"/>
</dbReference>
<comment type="caution">
    <text evidence="9">The sequence shown here is derived from an EMBL/GenBank/DDBJ whole genome shotgun (WGS) entry which is preliminary data.</text>
</comment>
<dbReference type="Pfam" id="PF05920">
    <property type="entry name" value="Homeobox_KN"/>
    <property type="match status" value="1"/>
</dbReference>
<protein>
    <recommendedName>
        <fullName evidence="8">Homeobox domain-containing protein</fullName>
    </recommendedName>
</protein>
<dbReference type="PANTHER" id="PTHR11211:SF40">
    <property type="entry name" value="MIRROR, ISOFORM C"/>
    <property type="match status" value="1"/>
</dbReference>
<comment type="similarity">
    <text evidence="2">Belongs to the TALE/IRO homeobox family.</text>
</comment>
<evidence type="ECO:0000313" key="9">
    <source>
        <dbReference type="EMBL" id="CAG2248630.1"/>
    </source>
</evidence>
<sequence length="322" mass="36173">MSYQESFESPMVCIDRYCPKVFDPHRNAVMCRCYQAQTTSPISRMASSLPGVSPQGSPPSYLGSMPYGENQTVPQSSLHYPSYPGYAPSYDAYGMMQSIYPQMSPSISSADLSMYSGHQGIPYAQTAQMDQLLRSQVNDFWNFQQLSNQVNGNDIPATKQSSRVLKTWLREHRKNPYPTKTEKVMLAFSTRMTMTQISNWFANARRRMKQQKDKGDTSDGAISDISDDDDKSSFSKSPTSTDSLQSRTGTPCLPPPQLNFPSYIQERDELMKIHQPLIKSETVIASDSKGDNSKIKPVTVTQDKCVEQPKKSKIWSMSSILS</sequence>
<feature type="DNA-binding region" description="Homeobox" evidence="6">
    <location>
        <begin position="160"/>
        <end position="212"/>
    </location>
</feature>
<reference evidence="9" key="1">
    <citation type="submission" date="2021-03" db="EMBL/GenBank/DDBJ databases">
        <authorList>
            <person name="Bekaert M."/>
        </authorList>
    </citation>
    <scope>NUCLEOTIDE SEQUENCE</scope>
</reference>
<keyword evidence="10" id="KW-1185">Reference proteome</keyword>
<gene>
    <name evidence="9" type="ORF">MEDL_60474</name>
</gene>
<dbReference type="InterPro" id="IPR008422">
    <property type="entry name" value="KN_HD"/>
</dbReference>
<evidence type="ECO:0000256" key="6">
    <source>
        <dbReference type="PROSITE-ProRule" id="PRU00108"/>
    </source>
</evidence>
<dbReference type="CDD" id="cd00086">
    <property type="entry name" value="homeodomain"/>
    <property type="match status" value="1"/>
</dbReference>
<dbReference type="GO" id="GO:0000978">
    <property type="term" value="F:RNA polymerase II cis-regulatory region sequence-specific DNA binding"/>
    <property type="evidence" value="ECO:0007669"/>
    <property type="project" value="TreeGrafter"/>
</dbReference>
<feature type="compositionally biased region" description="Low complexity" evidence="7">
    <location>
        <begin position="234"/>
        <end position="243"/>
    </location>
</feature>
<dbReference type="PANTHER" id="PTHR11211">
    <property type="entry name" value="IROQUOIS-CLASS HOMEODOMAIN PROTEIN IRX"/>
    <property type="match status" value="1"/>
</dbReference>
<dbReference type="Proteomes" id="UP000683360">
    <property type="component" value="Unassembled WGS sequence"/>
</dbReference>
<keyword evidence="5 6" id="KW-0539">Nucleus</keyword>
<organism evidence="9 10">
    <name type="scientific">Mytilus edulis</name>
    <name type="common">Blue mussel</name>
    <dbReference type="NCBI Taxonomy" id="6550"/>
    <lineage>
        <taxon>Eukaryota</taxon>
        <taxon>Metazoa</taxon>
        <taxon>Spiralia</taxon>
        <taxon>Lophotrochozoa</taxon>
        <taxon>Mollusca</taxon>
        <taxon>Bivalvia</taxon>
        <taxon>Autobranchia</taxon>
        <taxon>Pteriomorphia</taxon>
        <taxon>Mytilida</taxon>
        <taxon>Mytiloidea</taxon>
        <taxon>Mytilidae</taxon>
        <taxon>Mytilinae</taxon>
        <taxon>Mytilus</taxon>
    </lineage>
</organism>
<dbReference type="AlphaFoldDB" id="A0A8S3UST9"/>
<dbReference type="Gene3D" id="1.10.10.60">
    <property type="entry name" value="Homeodomain-like"/>
    <property type="match status" value="1"/>
</dbReference>
<dbReference type="InterPro" id="IPR017970">
    <property type="entry name" value="Homeobox_CS"/>
</dbReference>
<evidence type="ECO:0000256" key="4">
    <source>
        <dbReference type="ARBA" id="ARBA00023155"/>
    </source>
</evidence>
<dbReference type="PROSITE" id="PS50071">
    <property type="entry name" value="HOMEOBOX_2"/>
    <property type="match status" value="1"/>
</dbReference>
<evidence type="ECO:0000256" key="7">
    <source>
        <dbReference type="SAM" id="MobiDB-lite"/>
    </source>
</evidence>
<dbReference type="SMART" id="SM00389">
    <property type="entry name" value="HOX"/>
    <property type="match status" value="1"/>
</dbReference>
<evidence type="ECO:0000313" key="10">
    <source>
        <dbReference type="Proteomes" id="UP000683360"/>
    </source>
</evidence>
<feature type="region of interest" description="Disordered" evidence="7">
    <location>
        <begin position="206"/>
        <end position="259"/>
    </location>
</feature>
<dbReference type="OrthoDB" id="5399138at2759"/>
<dbReference type="GO" id="GO:0030182">
    <property type="term" value="P:neuron differentiation"/>
    <property type="evidence" value="ECO:0007669"/>
    <property type="project" value="TreeGrafter"/>
</dbReference>
<evidence type="ECO:0000256" key="3">
    <source>
        <dbReference type="ARBA" id="ARBA00023125"/>
    </source>
</evidence>
<evidence type="ECO:0000256" key="1">
    <source>
        <dbReference type="ARBA" id="ARBA00004123"/>
    </source>
</evidence>
<name>A0A8S3UST9_MYTED</name>
<comment type="subcellular location">
    <subcellularLocation>
        <location evidence="1 6">Nucleus</location>
    </subcellularLocation>
</comment>
<evidence type="ECO:0000256" key="2">
    <source>
        <dbReference type="ARBA" id="ARBA00008446"/>
    </source>
</evidence>
<dbReference type="EMBL" id="CAJPWZ010002949">
    <property type="protein sequence ID" value="CAG2248630.1"/>
    <property type="molecule type" value="Genomic_DNA"/>
</dbReference>